<evidence type="ECO:0000313" key="2">
    <source>
        <dbReference type="Proteomes" id="UP000501179"/>
    </source>
</evidence>
<dbReference type="AlphaFoldDB" id="A0A6G9GTK7"/>
<protein>
    <submittedName>
        <fullName evidence="1">Uncharacterized protein</fullName>
    </submittedName>
</protein>
<name>A0A6G9GTK7_9ACTN</name>
<dbReference type="RefSeq" id="WP_167023728.1">
    <property type="nucleotide sequence ID" value="NZ_CP050177.1"/>
</dbReference>
<sequence length="668" mass="74984">MESGSGLGLRGRSGIVSLVDECLKQPPTADRPITMLLGPRGSGASEAHSALMEHFGPDHPFAYVNFGTAQSLLPRYALALLARQLERKLPRYGRSRFPLLSLGLLASDELLNIRGMAQGHSMAQGRRAVQRQLDHFQQANEARHGDYLAAFFEVGVEALGLPEGASSLALAVFQDALRRGRRLPVRGLAGRLTTGAQWFGAHPLIRSGDRWEALVELNMWRHDGDEQQQERLDRVLFSAFLEDLRRNTARNFMPRSHLLLLDNTHAPYGRRFLDLLVRARHDDTVVTGGACDPLTVVASANRWLPRWGPATGDAWPWQLRGPDRASLSDWHTYRPTRDGEDTWWYPLRLRDLNLDEVRIRLELQLGGHPELAPYTRLTPFVHRLTGGLPRAVQQILDVLRQSGAPAESGPDQDRWLRKLPDRQLRTGEVSSTLAETALGHLLRGIDPVERAVLAECAAARDLSVGTQVLGHGEELFGEMRSRWLLAGPGTFVPTLHPWLRRLLLWQLARRPDDWDRAHERLAEHYRSQGRPVQEMYHRLAAHRVDDVADELLRRFTAVPAAQWISEFDAVTSAPNRLPDEGGPLELLAALGSRRGAALAVDAASVIQGLVVARWVWSDPLADPGMRLSHLIAEGFTQLSQLRRNDIVPLFNEAERYRHWRHPQTTGEV</sequence>
<dbReference type="EMBL" id="CP050177">
    <property type="protein sequence ID" value="QIQ01530.1"/>
    <property type="molecule type" value="Genomic_DNA"/>
</dbReference>
<keyword evidence="2" id="KW-1185">Reference proteome</keyword>
<gene>
    <name evidence="1" type="ORF">HA039_03790</name>
</gene>
<dbReference type="Proteomes" id="UP000501179">
    <property type="component" value="Chromosome"/>
</dbReference>
<evidence type="ECO:0000313" key="1">
    <source>
        <dbReference type="EMBL" id="QIQ01530.1"/>
    </source>
</evidence>
<accession>A0A6G9GTK7</accession>
<proteinExistence type="predicted"/>
<reference evidence="1 2" key="1">
    <citation type="submission" date="2020-03" db="EMBL/GenBank/DDBJ databases">
        <title>A novel species.</title>
        <authorList>
            <person name="Gao J."/>
        </authorList>
    </citation>
    <scope>NUCLEOTIDE SEQUENCE [LARGE SCALE GENOMIC DNA]</scope>
    <source>
        <strain evidence="1 2">QMT-12</strain>
    </source>
</reference>
<organism evidence="1 2">
    <name type="scientific">Streptomyces liangshanensis</name>
    <dbReference type="NCBI Taxonomy" id="2717324"/>
    <lineage>
        <taxon>Bacteria</taxon>
        <taxon>Bacillati</taxon>
        <taxon>Actinomycetota</taxon>
        <taxon>Actinomycetes</taxon>
        <taxon>Kitasatosporales</taxon>
        <taxon>Streptomycetaceae</taxon>
        <taxon>Streptomyces</taxon>
    </lineage>
</organism>
<dbReference type="KEGG" id="slia:HA039_03790"/>